<dbReference type="AlphaFoldDB" id="A0A0R0CXZ3"/>
<protein>
    <recommendedName>
        <fullName evidence="4">CopL family metal-binding regulatory protein</fullName>
    </recommendedName>
</protein>
<evidence type="ECO:0000256" key="1">
    <source>
        <dbReference type="SAM" id="MobiDB-lite"/>
    </source>
</evidence>
<comment type="caution">
    <text evidence="2">The sequence shown here is derived from an EMBL/GenBank/DDBJ whole genome shotgun (WGS) entry which is preliminary data.</text>
</comment>
<evidence type="ECO:0000313" key="2">
    <source>
        <dbReference type="EMBL" id="KRG71394.1"/>
    </source>
</evidence>
<feature type="region of interest" description="Disordered" evidence="1">
    <location>
        <begin position="57"/>
        <end position="76"/>
    </location>
</feature>
<keyword evidence="3" id="KW-1185">Reference proteome</keyword>
<sequence length="139" mass="14202">MWLPLLLMLVLAVEGVLGAWASTRMVLHAEGVPSVAGITRAASASCDPAPRALALAQRGSTATDGHEKHAGKSASPAHADECSCADSVGCECLCVFTIYPPATALLFAGAHPPVAADTPLPALVLPAGRLSRVFRPPIV</sequence>
<organism evidence="2 3">
    <name type="scientific">Stenotrophomonas terrae</name>
    <dbReference type="NCBI Taxonomy" id="405446"/>
    <lineage>
        <taxon>Bacteria</taxon>
        <taxon>Pseudomonadati</taxon>
        <taxon>Pseudomonadota</taxon>
        <taxon>Gammaproteobacteria</taxon>
        <taxon>Lysobacterales</taxon>
        <taxon>Lysobacteraceae</taxon>
        <taxon>Stenotrophomonas</taxon>
    </lineage>
</organism>
<dbReference type="NCBIfam" id="NF033807">
    <property type="entry name" value="CopL_fam"/>
    <property type="match status" value="1"/>
</dbReference>
<accession>A0A0R0CXZ3</accession>
<name>A0A0R0CXZ3_9GAMM</name>
<evidence type="ECO:0008006" key="4">
    <source>
        <dbReference type="Google" id="ProtNLM"/>
    </source>
</evidence>
<gene>
    <name evidence="2" type="ORF">ABB27_03910</name>
</gene>
<dbReference type="InterPro" id="IPR048034">
    <property type="entry name" value="CopL-like"/>
</dbReference>
<reference evidence="2 3" key="1">
    <citation type="submission" date="2015-05" db="EMBL/GenBank/DDBJ databases">
        <title>Genome sequencing and analysis of members of genus Stenotrophomonas.</title>
        <authorList>
            <person name="Patil P.P."/>
            <person name="Midha S."/>
            <person name="Patil P.B."/>
        </authorList>
    </citation>
    <scope>NUCLEOTIDE SEQUENCE [LARGE SCALE GENOMIC DNA]</scope>
    <source>
        <strain evidence="2 3">DSM 18941</strain>
    </source>
</reference>
<evidence type="ECO:0000313" key="3">
    <source>
        <dbReference type="Proteomes" id="UP000051863"/>
    </source>
</evidence>
<dbReference type="PATRIC" id="fig|405446.3.peg.3929"/>
<dbReference type="EMBL" id="LDJJ01000009">
    <property type="protein sequence ID" value="KRG71394.1"/>
    <property type="molecule type" value="Genomic_DNA"/>
</dbReference>
<proteinExistence type="predicted"/>
<dbReference type="Proteomes" id="UP000051863">
    <property type="component" value="Unassembled WGS sequence"/>
</dbReference>